<evidence type="ECO:0000256" key="1">
    <source>
        <dbReference type="SAM" id="MobiDB-lite"/>
    </source>
</evidence>
<feature type="compositionally biased region" description="Basic and acidic residues" evidence="1">
    <location>
        <begin position="384"/>
        <end position="404"/>
    </location>
</feature>
<sequence length="871" mass="96026">MGRERSKRQVLCRMPSLGYIRTCLRSQGKHSSFLGNVPVLRCLLPKGQSFKAWRVKVCIAQSDPSLSPLPAPRLASSAAVRSEPSRSPSGGGKPPAVVCPRLKQLLMDVGVSPSASPNPKVSKPSLGVRVLRTLFDNSPPTYTSAKSQAAAKAAAQAKEREQELLKAQGAKNGIRTPTPQRQVEEPQVAWRESPSAPSVIDKLAEKSGRFPPGLKKNGRKVAHAPSRASLESSSFDSREDAHSSVSTDFEYDPTFNRYHDKEVRNMNRSAVRNHDDDYELGSGRVDDSLLPDLDADLDSAQKLEHLKQEIERLRFENLVLKQRGVASERHPYRNDSDLSRASSVTEVSNSEEAAEWIPYAEYHPSTVGTASVARFHGPQPNGNRRNEMPRHPPGERYFPGEHASRALNAGWGHGSSSDTVSMVTDGSRASSRHHSGLLNENEPQSGLTSRHNSGLRSDMEDLPSMMSWDGSRHNSGPMVVDRQELYGLTTPNSSIHSRNSSGMLVDEPLSRGGTMSPPLGANSREPSRHNSGMQVDRHGRGIPHGLLLSPRISFEGNPLPVAAPISLPLPLSNSSVATANAVDESFSHHRVYARERNLVEPESRHSNSSRRNSDVRKNNDEYHEYDDDDHRTHQLQLPNSNRGSSRNVHNNNNHNQNQNDNGYSGGGDTSRGNSSGQAMRSYENHEAPSPPPNYAEQYEDFNDEGGYRGGLRTNNPSPQGRRASTPPKSRGSQSGESDLSETTNSTMFSYQQQPSAVPAMITVPRSRSAHSQKSNEDLSQFLMQQGQQSLSMDSAQINTVPRSRSTHSQMSTEESSTVQNQHQSTLERLMVSQQRRQNMSGTPPMSVNVSPEQQCSSRHSRHIQTRSPYRR</sequence>
<feature type="region of interest" description="Disordered" evidence="1">
    <location>
        <begin position="375"/>
        <end position="461"/>
    </location>
</feature>
<feature type="region of interest" description="Disordered" evidence="1">
    <location>
        <begin position="597"/>
        <end position="745"/>
    </location>
</feature>
<reference evidence="2" key="1">
    <citation type="submission" date="2016-03" db="EMBL/GenBank/DDBJ databases">
        <title>Mechanisms controlling the formation of the plant cell surface in tip-growing cells are functionally conserved among land plants.</title>
        <authorList>
            <person name="Honkanen S."/>
            <person name="Jones V.A."/>
            <person name="Morieri G."/>
            <person name="Champion C."/>
            <person name="Hetherington A.J."/>
            <person name="Kelly S."/>
            <person name="Saint-Marcoux D."/>
            <person name="Proust H."/>
            <person name="Prescott H."/>
            <person name="Dolan L."/>
        </authorList>
    </citation>
    <scope>NUCLEOTIDE SEQUENCE [LARGE SCALE GENOMIC DNA]</scope>
    <source>
        <tissue evidence="2">Whole gametophyte</tissue>
    </source>
</reference>
<feature type="compositionally biased region" description="Basic and acidic residues" evidence="1">
    <location>
        <begin position="597"/>
        <end position="632"/>
    </location>
</feature>
<organism evidence="2 3">
    <name type="scientific">Marchantia polymorpha subsp. ruderalis</name>
    <dbReference type="NCBI Taxonomy" id="1480154"/>
    <lineage>
        <taxon>Eukaryota</taxon>
        <taxon>Viridiplantae</taxon>
        <taxon>Streptophyta</taxon>
        <taxon>Embryophyta</taxon>
        <taxon>Marchantiophyta</taxon>
        <taxon>Marchantiopsida</taxon>
        <taxon>Marchantiidae</taxon>
        <taxon>Marchantiales</taxon>
        <taxon>Marchantiaceae</taxon>
        <taxon>Marchantia</taxon>
    </lineage>
</organism>
<protein>
    <submittedName>
        <fullName evidence="2">Uncharacterized protein</fullName>
    </submittedName>
</protein>
<feature type="compositionally biased region" description="Low complexity" evidence="1">
    <location>
        <begin position="67"/>
        <end position="79"/>
    </location>
</feature>
<feature type="compositionally biased region" description="Low complexity" evidence="1">
    <location>
        <begin position="639"/>
        <end position="662"/>
    </location>
</feature>
<gene>
    <name evidence="2" type="ORF">AXG93_789s1030</name>
</gene>
<name>A0A176VGU5_MARPO</name>
<dbReference type="AlphaFoldDB" id="A0A176VGU5"/>
<feature type="region of interest" description="Disordered" evidence="1">
    <location>
        <begin position="171"/>
        <end position="244"/>
    </location>
</feature>
<feature type="compositionally biased region" description="Low complexity" evidence="1">
    <location>
        <begin position="144"/>
        <end position="156"/>
    </location>
</feature>
<feature type="compositionally biased region" description="Polar residues" evidence="1">
    <location>
        <begin position="784"/>
        <end position="857"/>
    </location>
</feature>
<evidence type="ECO:0000313" key="3">
    <source>
        <dbReference type="Proteomes" id="UP000077202"/>
    </source>
</evidence>
<feature type="region of interest" description="Disordered" evidence="1">
    <location>
        <begin position="784"/>
        <end position="871"/>
    </location>
</feature>
<proteinExistence type="predicted"/>
<dbReference type="Proteomes" id="UP000077202">
    <property type="component" value="Unassembled WGS sequence"/>
</dbReference>
<feature type="compositionally biased region" description="Polar residues" evidence="1">
    <location>
        <begin position="414"/>
        <end position="429"/>
    </location>
</feature>
<comment type="caution">
    <text evidence="2">The sequence shown here is derived from an EMBL/GenBank/DDBJ whole genome shotgun (WGS) entry which is preliminary data.</text>
</comment>
<dbReference type="EMBL" id="LVLJ01003702">
    <property type="protein sequence ID" value="OAE20080.1"/>
    <property type="molecule type" value="Genomic_DNA"/>
</dbReference>
<feature type="compositionally biased region" description="Polar residues" evidence="1">
    <location>
        <begin position="441"/>
        <end position="455"/>
    </location>
</feature>
<feature type="region of interest" description="Disordered" evidence="1">
    <location>
        <begin position="67"/>
        <end position="95"/>
    </location>
</feature>
<feature type="compositionally biased region" description="Basic residues" evidence="1">
    <location>
        <begin position="858"/>
        <end position="871"/>
    </location>
</feature>
<accession>A0A176VGU5</accession>
<keyword evidence="3" id="KW-1185">Reference proteome</keyword>
<feature type="region of interest" description="Disordered" evidence="1">
    <location>
        <begin position="511"/>
        <end position="544"/>
    </location>
</feature>
<feature type="region of interest" description="Disordered" evidence="1">
    <location>
        <begin position="139"/>
        <end position="158"/>
    </location>
</feature>
<evidence type="ECO:0000313" key="2">
    <source>
        <dbReference type="EMBL" id="OAE20080.1"/>
    </source>
</evidence>
<feature type="compositionally biased region" description="Polar residues" evidence="1">
    <location>
        <begin position="726"/>
        <end position="745"/>
    </location>
</feature>